<evidence type="ECO:0000313" key="4">
    <source>
        <dbReference type="Proteomes" id="UP001108027"/>
    </source>
</evidence>
<feature type="transmembrane region" description="Helical" evidence="1">
    <location>
        <begin position="31"/>
        <end position="51"/>
    </location>
</feature>
<dbReference type="PANTHER" id="PTHR33608">
    <property type="entry name" value="BLL2464 PROTEIN"/>
    <property type="match status" value="1"/>
</dbReference>
<keyword evidence="1" id="KW-0812">Transmembrane</keyword>
<dbReference type="Proteomes" id="UP001108027">
    <property type="component" value="Unassembled WGS sequence"/>
</dbReference>
<protein>
    <submittedName>
        <fullName evidence="3">DUF58 domain-containing protein</fullName>
    </submittedName>
</protein>
<evidence type="ECO:0000313" key="3">
    <source>
        <dbReference type="EMBL" id="MCC4307662.1"/>
    </source>
</evidence>
<dbReference type="EMBL" id="JAJGNA010000003">
    <property type="protein sequence ID" value="MCC4307662.1"/>
    <property type="molecule type" value="Genomic_DNA"/>
</dbReference>
<dbReference type="Pfam" id="PF01882">
    <property type="entry name" value="DUF58"/>
    <property type="match status" value="1"/>
</dbReference>
<accession>A0A9Q3UIL3</accession>
<organism evidence="3 4">
    <name type="scientific">Alloalcanivorax marinus</name>
    <dbReference type="NCBI Taxonomy" id="1177169"/>
    <lineage>
        <taxon>Bacteria</taxon>
        <taxon>Pseudomonadati</taxon>
        <taxon>Pseudomonadota</taxon>
        <taxon>Gammaproteobacteria</taxon>
        <taxon>Oceanospirillales</taxon>
        <taxon>Alcanivoracaceae</taxon>
        <taxon>Alloalcanivorax</taxon>
    </lineage>
</organism>
<dbReference type="RefSeq" id="WP_228233009.1">
    <property type="nucleotide sequence ID" value="NZ_JAJGNA010000003.1"/>
</dbReference>
<dbReference type="PANTHER" id="PTHR33608:SF3">
    <property type="entry name" value="SLR2013 PROTEIN"/>
    <property type="match status" value="1"/>
</dbReference>
<feature type="domain" description="DUF58" evidence="2">
    <location>
        <begin position="203"/>
        <end position="397"/>
    </location>
</feature>
<keyword evidence="4" id="KW-1185">Reference proteome</keyword>
<proteinExistence type="predicted"/>
<keyword evidence="1" id="KW-0472">Membrane</keyword>
<evidence type="ECO:0000259" key="2">
    <source>
        <dbReference type="Pfam" id="PF01882"/>
    </source>
</evidence>
<sequence>MRPGARLIQALLGWAALGALPLLARFWAAPLALPLLLVWALLGGLLAVWALDDLLRLRRRPTPAASRRLPAALSVGVPQTVTLTLDTGGVAERWLVADHHPDDDIHTGLPRALDLVPGHRQVEIHYPYRPSRRGTVRFGPIELWLPSPRRLWEARRRIAADRAVPVYPDFSPISRAALAVDRSRSRFGNRVQPRQGEGLEFHELRDYQPGDSPRRIDWKATARRRRLITRHYQDEQNQTVWVLLDGGRRMALPIGGLTAFDHGLNAALLLAWSALRQGDRTGALLFSGEQPRWLDPVHGQHGIQSLLRGFHDVQPADRASDFSQAARQFQGRWTRRALVVIISRVQPEDADDLLTAVRLLGHRHLVMVADMELPEQAALRQTTVTDLDDALRVAADAREHEQRRYLHLRLRHAGAHLVAATPANLAERLGQAYQQLKRAGRL</sequence>
<keyword evidence="1" id="KW-1133">Transmembrane helix</keyword>
<dbReference type="AlphaFoldDB" id="A0A9Q3UIL3"/>
<gene>
    <name evidence="3" type="ORF">LL252_03670</name>
</gene>
<evidence type="ECO:0000256" key="1">
    <source>
        <dbReference type="SAM" id="Phobius"/>
    </source>
</evidence>
<comment type="caution">
    <text evidence="3">The sequence shown here is derived from an EMBL/GenBank/DDBJ whole genome shotgun (WGS) entry which is preliminary data.</text>
</comment>
<name>A0A9Q3UIL3_9GAMM</name>
<dbReference type="InterPro" id="IPR002881">
    <property type="entry name" value="DUF58"/>
</dbReference>
<reference evidence="3" key="1">
    <citation type="submission" date="2021-10" db="EMBL/GenBank/DDBJ databases">
        <title>The diversity and Nitrogen Metabolism of Culturable Nitrate-Utilizing Bacteria Within the Oxygen Minimum Zone of the Changjiang (Yangtze River)Estuary.</title>
        <authorList>
            <person name="Zhang D."/>
            <person name="Zheng J."/>
            <person name="Liu S."/>
            <person name="He W."/>
        </authorList>
    </citation>
    <scope>NUCLEOTIDE SEQUENCE</scope>
    <source>
        <strain evidence="3">FXH-223</strain>
    </source>
</reference>